<evidence type="ECO:0000256" key="5">
    <source>
        <dbReference type="SAM" id="MobiDB-lite"/>
    </source>
</evidence>
<feature type="region of interest" description="Disordered" evidence="5">
    <location>
        <begin position="1"/>
        <end position="241"/>
    </location>
</feature>
<dbReference type="InterPro" id="IPR045166">
    <property type="entry name" value="Spp2-like"/>
</dbReference>
<comment type="function">
    <text evidence="4">Involved in spliceosome maturation and the first step of pre-mRNA splicing.</text>
</comment>
<proteinExistence type="inferred from homology"/>
<name>A0AAN9YQN9_9PEZI</name>
<feature type="compositionally biased region" description="Basic and acidic residues" evidence="5">
    <location>
        <begin position="104"/>
        <end position="114"/>
    </location>
</feature>
<comment type="subcellular location">
    <subcellularLocation>
        <location evidence="1 4">Nucleus</location>
    </subcellularLocation>
</comment>
<dbReference type="PANTHER" id="PTHR15818:SF2">
    <property type="entry name" value="G-PATCH DOMAIN AND KOW MOTIFS-CONTAINING PROTEIN"/>
    <property type="match status" value="1"/>
</dbReference>
<comment type="caution">
    <text evidence="7">The sequence shown here is derived from an EMBL/GenBank/DDBJ whole genome shotgun (WGS) entry which is preliminary data.</text>
</comment>
<evidence type="ECO:0000313" key="7">
    <source>
        <dbReference type="EMBL" id="KAK7750992.1"/>
    </source>
</evidence>
<dbReference type="EMBL" id="JAKJXP020000056">
    <property type="protein sequence ID" value="KAK7750992.1"/>
    <property type="molecule type" value="Genomic_DNA"/>
</dbReference>
<dbReference type="Proteomes" id="UP001320420">
    <property type="component" value="Unassembled WGS sequence"/>
</dbReference>
<feature type="compositionally biased region" description="Basic residues" evidence="5">
    <location>
        <begin position="277"/>
        <end position="286"/>
    </location>
</feature>
<accession>A0AAN9YQN9</accession>
<feature type="compositionally biased region" description="Basic and acidic residues" evidence="5">
    <location>
        <begin position="169"/>
        <end position="193"/>
    </location>
</feature>
<reference evidence="7 8" key="1">
    <citation type="submission" date="2024-02" db="EMBL/GenBank/DDBJ databases">
        <title>De novo assembly and annotation of 12 fungi associated with fruit tree decline syndrome in Ontario, Canada.</title>
        <authorList>
            <person name="Sulman M."/>
            <person name="Ellouze W."/>
            <person name="Ilyukhin E."/>
        </authorList>
    </citation>
    <scope>NUCLEOTIDE SEQUENCE [LARGE SCALE GENOMIC DNA]</scope>
    <source>
        <strain evidence="7 8">M11/M66-122</strain>
    </source>
</reference>
<dbReference type="GO" id="GO:0000398">
    <property type="term" value="P:mRNA splicing, via spliceosome"/>
    <property type="evidence" value="ECO:0007669"/>
    <property type="project" value="UniProtKB-UniRule"/>
</dbReference>
<dbReference type="InterPro" id="IPR026822">
    <property type="entry name" value="Spp2/MOS2_G-patch"/>
</dbReference>
<feature type="compositionally biased region" description="Basic and acidic residues" evidence="5">
    <location>
        <begin position="212"/>
        <end position="226"/>
    </location>
</feature>
<feature type="domain" description="Spp2/MOS2 G-patch" evidence="6">
    <location>
        <begin position="244"/>
        <end position="295"/>
    </location>
</feature>
<feature type="compositionally biased region" description="Basic and acidic residues" evidence="5">
    <location>
        <begin position="292"/>
        <end position="305"/>
    </location>
</feature>
<evidence type="ECO:0000256" key="3">
    <source>
        <dbReference type="ARBA" id="ARBA00023242"/>
    </source>
</evidence>
<keyword evidence="4" id="KW-0508">mRNA splicing</keyword>
<evidence type="ECO:0000313" key="8">
    <source>
        <dbReference type="Proteomes" id="UP001320420"/>
    </source>
</evidence>
<evidence type="ECO:0000256" key="2">
    <source>
        <dbReference type="ARBA" id="ARBA00008576"/>
    </source>
</evidence>
<dbReference type="Pfam" id="PF12656">
    <property type="entry name" value="G-patch_2"/>
    <property type="match status" value="1"/>
</dbReference>
<organism evidence="7 8">
    <name type="scientific">Diatrype stigma</name>
    <dbReference type="NCBI Taxonomy" id="117547"/>
    <lineage>
        <taxon>Eukaryota</taxon>
        <taxon>Fungi</taxon>
        <taxon>Dikarya</taxon>
        <taxon>Ascomycota</taxon>
        <taxon>Pezizomycotina</taxon>
        <taxon>Sordariomycetes</taxon>
        <taxon>Xylariomycetidae</taxon>
        <taxon>Xylariales</taxon>
        <taxon>Diatrypaceae</taxon>
        <taxon>Diatrype</taxon>
    </lineage>
</organism>
<keyword evidence="8" id="KW-1185">Reference proteome</keyword>
<keyword evidence="3 4" id="KW-0539">Nucleus</keyword>
<keyword evidence="4" id="KW-0507">mRNA processing</keyword>
<gene>
    <name evidence="7" type="ORF">SLS62_007125</name>
</gene>
<evidence type="ECO:0000259" key="6">
    <source>
        <dbReference type="Pfam" id="PF12656"/>
    </source>
</evidence>
<feature type="compositionally biased region" description="Basic and acidic residues" evidence="5">
    <location>
        <begin position="314"/>
        <end position="347"/>
    </location>
</feature>
<keyword evidence="4" id="KW-0747">Spliceosome</keyword>
<comment type="similarity">
    <text evidence="2 4">Belongs to the SPP2 family.</text>
</comment>
<feature type="region of interest" description="Disordered" evidence="5">
    <location>
        <begin position="270"/>
        <end position="387"/>
    </location>
</feature>
<dbReference type="PANTHER" id="PTHR15818">
    <property type="entry name" value="G PATCH AND KOW-CONTAINING"/>
    <property type="match status" value="1"/>
</dbReference>
<feature type="compositionally biased region" description="Basic and acidic residues" evidence="5">
    <location>
        <begin position="358"/>
        <end position="387"/>
    </location>
</feature>
<dbReference type="GO" id="GO:0005681">
    <property type="term" value="C:spliceosomal complex"/>
    <property type="evidence" value="ECO:0007669"/>
    <property type="project" value="UniProtKB-UniRule"/>
</dbReference>
<evidence type="ECO:0000256" key="4">
    <source>
        <dbReference type="RuleBase" id="RU369096"/>
    </source>
</evidence>
<sequence length="387" mass="43388">MSEQKNTPQAPRIAIKFGASSSASKPTVAPKKQAPSKPSSALGKRQRSHAFGHDSDSGEDDGTEGTHEYVTTFGSNGAENEAEKKRLKASNGPGAAPLVIGGHKNRDWKSEMRTRKGGKNLLPHEVRAQVSNEGLKETEPADQDKEIKWGLSLPKKESPEASTAPAGDAEEKNGSTGDAVEHNGHSTEQVERPDDPDDDAMNALLGKKRKAARDFIIDDASKRDESLPLSEQDAYQRGYQEAADVSTIDEYEAIPDGEFGAAMLRGMGWKGEERAPKPKAHVRRPHLMGLGAKEDEELKKAEVAKKNRHRSGRPRLDEYRTSKESERRTRETQRPDSYKSERDRERPSASYGHRNRARDRDHDRDRNRDREQNRDGHKYRDDRHHRR</sequence>
<evidence type="ECO:0000256" key="1">
    <source>
        <dbReference type="ARBA" id="ARBA00004123"/>
    </source>
</evidence>
<dbReference type="AlphaFoldDB" id="A0AAN9YQN9"/>
<feature type="compositionally biased region" description="Basic and acidic residues" evidence="5">
    <location>
        <begin position="134"/>
        <end position="159"/>
    </location>
</feature>
<protein>
    <recommendedName>
        <fullName evidence="4">Pre-mRNA-splicing factor</fullName>
    </recommendedName>
</protein>